<reference evidence="1" key="1">
    <citation type="submission" date="2006-02" db="EMBL/GenBank/DDBJ databases">
        <title>Sampling the accessory genome of the Sinorhizobium genus by suppressive subtractive hybridization.</title>
        <authorList>
            <person name="Moulin L."/>
            <person name="Ghazoui Z."/>
            <person name="Young P."/>
        </authorList>
    </citation>
    <scope>NUCLEOTIDE SEQUENCE</scope>
    <source>
        <strain evidence="1">LMG7834</strain>
    </source>
</reference>
<sequence length="38" mass="4053">MPSSAVAIKLVRSRPRVLATADLSPDGIASLREMSDLK</sequence>
<organism evidence="1">
    <name type="scientific">Sinorhizobium terangae</name>
    <dbReference type="NCBI Taxonomy" id="110322"/>
    <lineage>
        <taxon>Bacteria</taxon>
        <taxon>Pseudomonadati</taxon>
        <taxon>Pseudomonadota</taxon>
        <taxon>Alphaproteobacteria</taxon>
        <taxon>Hyphomicrobiales</taxon>
        <taxon>Rhizobiaceae</taxon>
        <taxon>Sinorhizobium/Ensifer group</taxon>
        <taxon>Sinorhizobium</taxon>
    </lineage>
</organism>
<accession>D1CTL1</accession>
<feature type="non-terminal residue" evidence="1">
    <location>
        <position position="38"/>
    </location>
</feature>
<protein>
    <submittedName>
        <fullName evidence="1">Uncharacterized protein</fullName>
    </submittedName>
</protein>
<dbReference type="AlphaFoldDB" id="D1CTL1"/>
<name>D1CTL1_SINTE</name>
<proteinExistence type="predicted"/>
<evidence type="ECO:0000313" key="1">
    <source>
        <dbReference type="EMBL" id="ABD75165.1"/>
    </source>
</evidence>
<dbReference type="EMBL" id="DQ403620">
    <property type="protein sequence ID" value="ABD75165.1"/>
    <property type="molecule type" value="Genomic_DNA"/>
</dbReference>